<evidence type="ECO:0000256" key="5">
    <source>
        <dbReference type="SAM" id="Phobius"/>
    </source>
</evidence>
<evidence type="ECO:0000256" key="2">
    <source>
        <dbReference type="ARBA" id="ARBA00022692"/>
    </source>
</evidence>
<dbReference type="NCBIfam" id="NF045576">
    <property type="entry name" value="BT_3928_fam"/>
    <property type="match status" value="1"/>
</dbReference>
<dbReference type="Proteomes" id="UP000618931">
    <property type="component" value="Unassembled WGS sequence"/>
</dbReference>
<keyword evidence="8" id="KW-1185">Reference proteome</keyword>
<feature type="transmembrane region" description="Helical" evidence="5">
    <location>
        <begin position="102"/>
        <end position="121"/>
    </location>
</feature>
<keyword evidence="2 5" id="KW-0812">Transmembrane</keyword>
<evidence type="ECO:0000256" key="4">
    <source>
        <dbReference type="ARBA" id="ARBA00023136"/>
    </source>
</evidence>
<evidence type="ECO:0000313" key="7">
    <source>
        <dbReference type="EMBL" id="MBF9222584.1"/>
    </source>
</evidence>
<feature type="transmembrane region" description="Helical" evidence="5">
    <location>
        <begin position="171"/>
        <end position="193"/>
    </location>
</feature>
<gene>
    <name evidence="7" type="ORF">I2H31_15880</name>
</gene>
<accession>A0ABS0I7T5</accession>
<protein>
    <submittedName>
        <fullName evidence="7">DoxX family protein</fullName>
    </submittedName>
</protein>
<evidence type="ECO:0000256" key="3">
    <source>
        <dbReference type="ARBA" id="ARBA00022989"/>
    </source>
</evidence>
<feature type="transmembrane region" description="Helical" evidence="5">
    <location>
        <begin position="23"/>
        <end position="41"/>
    </location>
</feature>
<sequence>MSITSSAPATAPAPHALRTATRVAWFLLGALFIFSGLVKLNDPVGTAYKLEEYFEVFAESLPAIGGFFLWFKNISRTLSITLSSLEVILGVALLLRWHLRIILWALLGLLAFFAFLTFYSAAFNKVTDCGCFGDFIKLTPWTSFFKDLFLLALWFMVFTHQRFLRHAFVQGTFGIMVMTFASAIAIGIGVRALGHLPYFDFLPYKEGADIHKLMKPAEPARYRYTMTRNGETKEFDQYPTDTTWKYQAMTTLNPKESTPAVTDFEVSDVDGNSYTQELLKGNKLVLIVQNTNKTDRDRFDAINALMNAASKSRRGITALTITSTSAAKFDSFRHDVNLPGPYYFADATVLKSIIRSNPGLMVLSDGVIKAKYHYHDLPQLYEVERLMKGPAAE</sequence>
<proteinExistence type="predicted"/>
<feature type="transmembrane region" description="Helical" evidence="5">
    <location>
        <begin position="141"/>
        <end position="159"/>
    </location>
</feature>
<evidence type="ECO:0000256" key="1">
    <source>
        <dbReference type="ARBA" id="ARBA00004141"/>
    </source>
</evidence>
<feature type="domain" description="Methylamine utilisation protein MauE" evidence="6">
    <location>
        <begin position="23"/>
        <end position="156"/>
    </location>
</feature>
<evidence type="ECO:0000259" key="6">
    <source>
        <dbReference type="Pfam" id="PF07291"/>
    </source>
</evidence>
<keyword evidence="3 5" id="KW-1133">Transmembrane helix</keyword>
<dbReference type="Pfam" id="PF07291">
    <property type="entry name" value="MauE"/>
    <property type="match status" value="1"/>
</dbReference>
<dbReference type="EMBL" id="JADQDM010000008">
    <property type="protein sequence ID" value="MBF9222584.1"/>
    <property type="molecule type" value="Genomic_DNA"/>
</dbReference>
<name>A0ABS0I7T5_9BACT</name>
<feature type="transmembrane region" description="Helical" evidence="5">
    <location>
        <begin position="77"/>
        <end position="95"/>
    </location>
</feature>
<keyword evidence="4 5" id="KW-0472">Membrane</keyword>
<organism evidence="7 8">
    <name type="scientific">Hymenobacter ruricola</name>
    <dbReference type="NCBI Taxonomy" id="2791023"/>
    <lineage>
        <taxon>Bacteria</taxon>
        <taxon>Pseudomonadati</taxon>
        <taxon>Bacteroidota</taxon>
        <taxon>Cytophagia</taxon>
        <taxon>Cytophagales</taxon>
        <taxon>Hymenobacteraceae</taxon>
        <taxon>Hymenobacter</taxon>
    </lineage>
</organism>
<dbReference type="InterPro" id="IPR009908">
    <property type="entry name" value="Methylamine_util_MauE"/>
</dbReference>
<dbReference type="RefSeq" id="WP_196294032.1">
    <property type="nucleotide sequence ID" value="NZ_JADQDM010000008.1"/>
</dbReference>
<reference evidence="7 8" key="1">
    <citation type="submission" date="2020-11" db="EMBL/GenBank/DDBJ databases">
        <authorList>
            <person name="Kim M.K."/>
        </authorList>
    </citation>
    <scope>NUCLEOTIDE SEQUENCE [LARGE SCALE GENOMIC DNA]</scope>
    <source>
        <strain evidence="7 8">BT662</strain>
    </source>
</reference>
<evidence type="ECO:0000313" key="8">
    <source>
        <dbReference type="Proteomes" id="UP000618931"/>
    </source>
</evidence>
<comment type="subcellular location">
    <subcellularLocation>
        <location evidence="1">Membrane</location>
        <topology evidence="1">Multi-pass membrane protein</topology>
    </subcellularLocation>
</comment>
<comment type="caution">
    <text evidence="7">The sequence shown here is derived from an EMBL/GenBank/DDBJ whole genome shotgun (WGS) entry which is preliminary data.</text>
</comment>